<dbReference type="HOGENOM" id="CLU_006096_0_0_1"/>
<evidence type="ECO:0000313" key="2">
    <source>
        <dbReference type="EMBL" id="EFX04065.1"/>
    </source>
</evidence>
<name>F0XCL8_GROCL</name>
<organism evidence="3">
    <name type="scientific">Grosmannia clavigera (strain kw1407 / UAMH 11150)</name>
    <name type="common">Blue stain fungus</name>
    <name type="synonym">Graphiocladiella clavigera</name>
    <dbReference type="NCBI Taxonomy" id="655863"/>
    <lineage>
        <taxon>Eukaryota</taxon>
        <taxon>Fungi</taxon>
        <taxon>Dikarya</taxon>
        <taxon>Ascomycota</taxon>
        <taxon>Pezizomycotina</taxon>
        <taxon>Sordariomycetes</taxon>
        <taxon>Sordariomycetidae</taxon>
        <taxon>Ophiostomatales</taxon>
        <taxon>Ophiostomataceae</taxon>
        <taxon>Leptographium</taxon>
    </lineage>
</organism>
<dbReference type="PANTHER" id="PTHR47685:SF1">
    <property type="entry name" value="MAGNESIUM TRANSPORT PROTEIN CORA"/>
    <property type="match status" value="1"/>
</dbReference>
<dbReference type="EMBL" id="GL629765">
    <property type="protein sequence ID" value="EFX04065.1"/>
    <property type="molecule type" value="Genomic_DNA"/>
</dbReference>
<reference evidence="2 3" key="1">
    <citation type="journal article" date="2011" name="Proc. Natl. Acad. Sci. U.S.A.">
        <title>Genome and transcriptome analyses of the mountain pine beetle-fungal symbiont Grosmannia clavigera, a lodgepole pine pathogen.</title>
        <authorList>
            <person name="DiGuistini S."/>
            <person name="Wang Y."/>
            <person name="Liao N.Y."/>
            <person name="Taylor G."/>
            <person name="Tanguay P."/>
            <person name="Feau N."/>
            <person name="Henrissat B."/>
            <person name="Chan S.K."/>
            <person name="Hesse-Orce U."/>
            <person name="Alamouti S.M."/>
            <person name="Tsui C.K.M."/>
            <person name="Docking R.T."/>
            <person name="Levasseur A."/>
            <person name="Haridas S."/>
            <person name="Robertson G."/>
            <person name="Birol I."/>
            <person name="Holt R.A."/>
            <person name="Marra M.A."/>
            <person name="Hamelin R.C."/>
            <person name="Hirst M."/>
            <person name="Jones S.J.M."/>
            <person name="Bohlmann J."/>
            <person name="Breuil C."/>
        </authorList>
    </citation>
    <scope>NUCLEOTIDE SEQUENCE [LARGE SCALE GENOMIC DNA]</scope>
    <source>
        <strain evidence="3">kw1407 / UAMH 11150</strain>
    </source>
</reference>
<proteinExistence type="predicted"/>
<dbReference type="InParanoid" id="F0XCL8"/>
<evidence type="ECO:0000256" key="1">
    <source>
        <dbReference type="SAM" id="MobiDB-lite"/>
    </source>
</evidence>
<gene>
    <name evidence="2" type="ORF">CMQ_993</name>
</gene>
<feature type="region of interest" description="Disordered" evidence="1">
    <location>
        <begin position="637"/>
        <end position="658"/>
    </location>
</feature>
<dbReference type="InterPro" id="IPR050829">
    <property type="entry name" value="CorA_MIT"/>
</dbReference>
<feature type="compositionally biased region" description="Polar residues" evidence="1">
    <location>
        <begin position="1"/>
        <end position="20"/>
    </location>
</feature>
<accession>F0XCL8</accession>
<feature type="region of interest" description="Disordered" evidence="1">
    <location>
        <begin position="271"/>
        <end position="338"/>
    </location>
</feature>
<sequence>MLTQPTYAGPSGASSGSKIDSASHHSMYGNQFEVEKQGCLSSLPHEEREIRDHLSHYFGCIEIGERKNFFENEELWKQFENPDEKKKTVAASILTQLKRIRVLRQAVGAKTGDQLEDDDRVNHKSAPSLVDNITKSHEAWFNSKECKYGIEKVRAWRQSKPKRETGDSQTANAGPKGSANNHEQDKKEWQDIEKNIGLLERSSIEKYDLEKDVNSYIIRFKKKDGYHGHSGLELCDFGQSEKSEHIKGHCPDQRIALKYLLQDNEIIGRNIMKKDSNENGSNTKNQESQTDNANTEGGSKTPNSQVSESTTADDKEENCKRANDKKAKGSSNRDKQTDSLIARYYGEEGDIFGEKGESSKDSEAKMLLRPQYWRGQHHGTGSSAVQARHMRPICETVSSDPKRAEEVAKNMVLFMPYLHWEADRKREAVAQMIDEKVGKFHKHRDKEKEDELKARLDERRGLDRELLEPRLNFHHLLNADEKYAVPEVYKQNVQRTNYNPVDQIENATMGLLGKQKHNRIHVDTNGRIKNKLGQFLLDAARLSEAISNHRDREMINNFLFHKAPLHPRRTLDQAHFWTLKSTRTRDRDQVVYRGTSIDLEKAHRLKEVPRKRSNCWTAFKKMAVPGRKDDGSEMKWTYTHDSRCPSQKSDRDSSMTRKLSYSLSANKCYEGDNREDVTAEAQAPAPKCFSSNTKAAANGSNQKKAAEEFRRCEQCRDNIRKVSRVVMVDQLWMWILDENTIITCFPRRYGVNKRDETGVHKSIRERLQMAREYQFRSVYDIALLILDECSNTFFDRTKTSEILPHVMDIFSEAIGNAHLWHWTEEASRMYRTKAYSNELNGVYKGLLDINPEGKIQREIKDIIEELDIMLHFHRKQCEIVKRFHKHVRYILDPKGFKQFDGLYLADEDPEPQADEDLQPQQSFSRINRCLKPNEEEKDGLRKLQWFQTQSIELLSDMGDWVQELEGLKNYAQSTAQSVNDLLALKQQQASVVQAWQAVQQSEETVKQGRAIMVFTIITIIFSPSP</sequence>
<dbReference type="Proteomes" id="UP000007796">
    <property type="component" value="Unassembled WGS sequence"/>
</dbReference>
<dbReference type="PANTHER" id="PTHR47685">
    <property type="entry name" value="MAGNESIUM TRANSPORT PROTEIN CORA"/>
    <property type="match status" value="1"/>
</dbReference>
<feature type="region of interest" description="Disordered" evidence="1">
    <location>
        <begin position="157"/>
        <end position="188"/>
    </location>
</feature>
<feature type="compositionally biased region" description="Basic and acidic residues" evidence="1">
    <location>
        <begin position="317"/>
        <end position="337"/>
    </location>
</feature>
<feature type="region of interest" description="Disordered" evidence="1">
    <location>
        <begin position="1"/>
        <end position="23"/>
    </location>
</feature>
<protein>
    <submittedName>
        <fullName evidence="2">Ankyrin repeat protein</fullName>
    </submittedName>
</protein>
<evidence type="ECO:0000313" key="3">
    <source>
        <dbReference type="Proteomes" id="UP000007796"/>
    </source>
</evidence>
<dbReference type="GeneID" id="25982133"/>
<dbReference type="AlphaFoldDB" id="F0XCL8"/>
<feature type="compositionally biased region" description="Polar residues" evidence="1">
    <location>
        <begin position="278"/>
        <end position="310"/>
    </location>
</feature>
<feature type="compositionally biased region" description="Basic and acidic residues" evidence="1">
    <location>
        <begin position="637"/>
        <end position="655"/>
    </location>
</feature>
<dbReference type="eggNOG" id="KOG4177">
    <property type="taxonomic scope" value="Eukaryota"/>
</dbReference>
<dbReference type="OrthoDB" id="341259at2759"/>
<dbReference type="STRING" id="655863.F0XCL8"/>
<dbReference type="RefSeq" id="XP_014173547.1">
    <property type="nucleotide sequence ID" value="XM_014318072.1"/>
</dbReference>
<keyword evidence="3" id="KW-1185">Reference proteome</keyword>